<dbReference type="RefSeq" id="WP_188761357.1">
    <property type="nucleotide sequence ID" value="NZ_BMJM01000001.1"/>
</dbReference>
<dbReference type="PANTHER" id="PTHR40590:SF1">
    <property type="entry name" value="CYTOPLASMIC PROTEIN"/>
    <property type="match status" value="1"/>
</dbReference>
<dbReference type="Proteomes" id="UP000635071">
    <property type="component" value="Unassembled WGS sequence"/>
</dbReference>
<protein>
    <recommendedName>
        <fullName evidence="4">TraB/GumN family protein</fullName>
    </recommendedName>
</protein>
<evidence type="ECO:0008006" key="4">
    <source>
        <dbReference type="Google" id="ProtNLM"/>
    </source>
</evidence>
<dbReference type="EMBL" id="BMJM01000001">
    <property type="protein sequence ID" value="GGE01936.1"/>
    <property type="molecule type" value="Genomic_DNA"/>
</dbReference>
<evidence type="ECO:0000313" key="2">
    <source>
        <dbReference type="EMBL" id="GGE01936.1"/>
    </source>
</evidence>
<feature type="chain" id="PRO_5036826237" description="TraB/GumN family protein" evidence="1">
    <location>
        <begin position="28"/>
        <end position="297"/>
    </location>
</feature>
<dbReference type="PANTHER" id="PTHR40590">
    <property type="entry name" value="CYTOPLASMIC PROTEIN-RELATED"/>
    <property type="match status" value="1"/>
</dbReference>
<reference evidence="2" key="2">
    <citation type="submission" date="2020-09" db="EMBL/GenBank/DDBJ databases">
        <authorList>
            <person name="Sun Q."/>
            <person name="Zhou Y."/>
        </authorList>
    </citation>
    <scope>NUCLEOTIDE SEQUENCE</scope>
    <source>
        <strain evidence="2">CGMCC 1.15519</strain>
    </source>
</reference>
<comment type="caution">
    <text evidence="2">The sequence shown here is derived from an EMBL/GenBank/DDBJ whole genome shotgun (WGS) entry which is preliminary data.</text>
</comment>
<keyword evidence="1" id="KW-0732">Signal</keyword>
<evidence type="ECO:0000313" key="3">
    <source>
        <dbReference type="Proteomes" id="UP000635071"/>
    </source>
</evidence>
<accession>A0A916ZK96</accession>
<dbReference type="Pfam" id="PF01963">
    <property type="entry name" value="TraB_PrgY_gumN"/>
    <property type="match status" value="1"/>
</dbReference>
<organism evidence="2 3">
    <name type="scientific">Sandarakinorhabdus glacialis</name>
    <dbReference type="NCBI Taxonomy" id="1614636"/>
    <lineage>
        <taxon>Bacteria</taxon>
        <taxon>Pseudomonadati</taxon>
        <taxon>Pseudomonadota</taxon>
        <taxon>Alphaproteobacteria</taxon>
        <taxon>Sphingomonadales</taxon>
        <taxon>Sphingosinicellaceae</taxon>
        <taxon>Sandarakinorhabdus</taxon>
    </lineage>
</organism>
<dbReference type="InterPro" id="IPR047111">
    <property type="entry name" value="YbaP-like"/>
</dbReference>
<evidence type="ECO:0000256" key="1">
    <source>
        <dbReference type="SAM" id="SignalP"/>
    </source>
</evidence>
<gene>
    <name evidence="2" type="ORF">GCM10011529_05410</name>
</gene>
<sequence>MRLSFWILALLVAAPALLVLPAAPAGAAPGVWVVRDADTEITLFGTIHALPKGEKWLSPGLAARFDAADTLVLEAIIPDDAYSLAPMVAEIGMAAPGAPALKPLAARVTPAAALLIPSASQAAGVPVAALDRMETWLAAITLGEATLRAAGFDSGNGVEPALTLRAKAAKKAIVALETPEQQLRFFDGLPEADQAAMLEATLTDLRMAKEDSARLLALWRAGDVGAIERDFAREVRASPLLAKVLLTDRNRRWADWISGVMRRPGKVFVAVGAGHFGGTAGLLALLQARGMVVEKVQ</sequence>
<keyword evidence="3" id="KW-1185">Reference proteome</keyword>
<feature type="signal peptide" evidence="1">
    <location>
        <begin position="1"/>
        <end position="27"/>
    </location>
</feature>
<dbReference type="AlphaFoldDB" id="A0A916ZK96"/>
<name>A0A916ZK96_9SPHN</name>
<dbReference type="InterPro" id="IPR002816">
    <property type="entry name" value="TraB/PrgY/GumN_fam"/>
</dbReference>
<reference evidence="2" key="1">
    <citation type="journal article" date="2014" name="Int. J. Syst. Evol. Microbiol.">
        <title>Complete genome sequence of Corynebacterium casei LMG S-19264T (=DSM 44701T), isolated from a smear-ripened cheese.</title>
        <authorList>
            <consortium name="US DOE Joint Genome Institute (JGI-PGF)"/>
            <person name="Walter F."/>
            <person name="Albersmeier A."/>
            <person name="Kalinowski J."/>
            <person name="Ruckert C."/>
        </authorList>
    </citation>
    <scope>NUCLEOTIDE SEQUENCE</scope>
    <source>
        <strain evidence="2">CGMCC 1.15519</strain>
    </source>
</reference>
<proteinExistence type="predicted"/>
<dbReference type="CDD" id="cd14789">
    <property type="entry name" value="Tiki"/>
    <property type="match status" value="1"/>
</dbReference>